<dbReference type="InterPro" id="IPR011789">
    <property type="entry name" value="CueR"/>
</dbReference>
<evidence type="ECO:0000256" key="4">
    <source>
        <dbReference type="ARBA" id="ARBA00023125"/>
    </source>
</evidence>
<comment type="subcellular location">
    <subcellularLocation>
        <location evidence="1">Cytoplasm</location>
    </subcellularLocation>
</comment>
<dbReference type="RefSeq" id="WP_238274754.1">
    <property type="nucleotide sequence ID" value="NZ_BPQR01000022.1"/>
</dbReference>
<name>A0ABQ4SW74_9HYPH</name>
<evidence type="ECO:0000256" key="1">
    <source>
        <dbReference type="ARBA" id="ARBA00004496"/>
    </source>
</evidence>
<dbReference type="CDD" id="cd01108">
    <property type="entry name" value="HTH_CueR"/>
    <property type="match status" value="1"/>
</dbReference>
<dbReference type="InterPro" id="IPR000551">
    <property type="entry name" value="MerR-type_HTH_dom"/>
</dbReference>
<protein>
    <submittedName>
        <fullName evidence="9">HTH-type transcriptional regulator HmrR</fullName>
    </submittedName>
</protein>
<evidence type="ECO:0000256" key="6">
    <source>
        <dbReference type="SAM" id="Coils"/>
    </source>
</evidence>
<dbReference type="SMART" id="SM00422">
    <property type="entry name" value="HTH_MERR"/>
    <property type="match status" value="1"/>
</dbReference>
<sequence>MKIGEAARASGVSAKMIRYYESTGLIAPADRSESGYRDYAESDVHALRFVRRARDLGFTVGQIGDLLALWRDRNRASADVKRLALAHVEALERKAAELQAMSRTLTELASRCHGDGRPDCPIVESLADASPAKAPGGSGAPLFGRGRPAAARARDPEA</sequence>
<accession>A0ABQ4SW74</accession>
<keyword evidence="4" id="KW-0238">DNA-binding</keyword>
<dbReference type="InterPro" id="IPR009061">
    <property type="entry name" value="DNA-bd_dom_put_sf"/>
</dbReference>
<evidence type="ECO:0000256" key="2">
    <source>
        <dbReference type="ARBA" id="ARBA00022490"/>
    </source>
</evidence>
<keyword evidence="2" id="KW-0963">Cytoplasm</keyword>
<dbReference type="NCBIfam" id="TIGR02044">
    <property type="entry name" value="CueR"/>
    <property type="match status" value="1"/>
</dbReference>
<dbReference type="Pfam" id="PF09278">
    <property type="entry name" value="MerR-DNA-bind"/>
    <property type="match status" value="1"/>
</dbReference>
<keyword evidence="5" id="KW-0804">Transcription</keyword>
<dbReference type="Pfam" id="PF00376">
    <property type="entry name" value="MerR"/>
    <property type="match status" value="1"/>
</dbReference>
<evidence type="ECO:0000256" key="7">
    <source>
        <dbReference type="SAM" id="MobiDB-lite"/>
    </source>
</evidence>
<keyword evidence="10" id="KW-1185">Reference proteome</keyword>
<evidence type="ECO:0000313" key="10">
    <source>
        <dbReference type="Proteomes" id="UP001055102"/>
    </source>
</evidence>
<reference evidence="9" key="2">
    <citation type="submission" date="2021-08" db="EMBL/GenBank/DDBJ databases">
        <authorList>
            <person name="Tani A."/>
            <person name="Ola A."/>
            <person name="Ogura Y."/>
            <person name="Katsura K."/>
            <person name="Hayashi T."/>
        </authorList>
    </citation>
    <scope>NUCLEOTIDE SEQUENCE</scope>
    <source>
        <strain evidence="9">LMG 23639</strain>
    </source>
</reference>
<evidence type="ECO:0000256" key="5">
    <source>
        <dbReference type="ARBA" id="ARBA00023163"/>
    </source>
</evidence>
<dbReference type="PANTHER" id="PTHR30204:SF94">
    <property type="entry name" value="HEAVY METAL-DEPENDENT TRANSCRIPTIONAL REGULATOR HI_0293-RELATED"/>
    <property type="match status" value="1"/>
</dbReference>
<dbReference type="PRINTS" id="PR00040">
    <property type="entry name" value="HTHMERR"/>
</dbReference>
<proteinExistence type="predicted"/>
<dbReference type="PROSITE" id="PS00552">
    <property type="entry name" value="HTH_MERR_1"/>
    <property type="match status" value="1"/>
</dbReference>
<dbReference type="Proteomes" id="UP001055102">
    <property type="component" value="Unassembled WGS sequence"/>
</dbReference>
<dbReference type="PROSITE" id="PS50937">
    <property type="entry name" value="HTH_MERR_2"/>
    <property type="match status" value="1"/>
</dbReference>
<gene>
    <name evidence="9" type="primary">hmrR</name>
    <name evidence="9" type="ORF">AOPFMNJM_1435</name>
</gene>
<evidence type="ECO:0000259" key="8">
    <source>
        <dbReference type="PROSITE" id="PS50937"/>
    </source>
</evidence>
<dbReference type="Gene3D" id="1.10.1660.10">
    <property type="match status" value="1"/>
</dbReference>
<dbReference type="InterPro" id="IPR047057">
    <property type="entry name" value="MerR_fam"/>
</dbReference>
<dbReference type="InterPro" id="IPR015358">
    <property type="entry name" value="Tscrpt_reg_MerR_DNA-bd"/>
</dbReference>
<dbReference type="EMBL" id="BPQR01000022">
    <property type="protein sequence ID" value="GJE06128.1"/>
    <property type="molecule type" value="Genomic_DNA"/>
</dbReference>
<dbReference type="SUPFAM" id="SSF46955">
    <property type="entry name" value="Putative DNA-binding domain"/>
    <property type="match status" value="1"/>
</dbReference>
<feature type="region of interest" description="Disordered" evidence="7">
    <location>
        <begin position="126"/>
        <end position="158"/>
    </location>
</feature>
<organism evidence="9 10">
    <name type="scientific">Methylobacterium jeotgali</name>
    <dbReference type="NCBI Taxonomy" id="381630"/>
    <lineage>
        <taxon>Bacteria</taxon>
        <taxon>Pseudomonadati</taxon>
        <taxon>Pseudomonadota</taxon>
        <taxon>Alphaproteobacteria</taxon>
        <taxon>Hyphomicrobiales</taxon>
        <taxon>Methylobacteriaceae</taxon>
        <taxon>Methylobacterium</taxon>
    </lineage>
</organism>
<keyword evidence="6" id="KW-0175">Coiled coil</keyword>
<keyword evidence="3" id="KW-0805">Transcription regulation</keyword>
<comment type="caution">
    <text evidence="9">The sequence shown here is derived from an EMBL/GenBank/DDBJ whole genome shotgun (WGS) entry which is preliminary data.</text>
</comment>
<evidence type="ECO:0000256" key="3">
    <source>
        <dbReference type="ARBA" id="ARBA00023015"/>
    </source>
</evidence>
<feature type="domain" description="HTH merR-type" evidence="8">
    <location>
        <begin position="1"/>
        <end position="69"/>
    </location>
</feature>
<dbReference type="PANTHER" id="PTHR30204">
    <property type="entry name" value="REDOX-CYCLING DRUG-SENSING TRANSCRIPTIONAL ACTIVATOR SOXR"/>
    <property type="match status" value="1"/>
</dbReference>
<evidence type="ECO:0000313" key="9">
    <source>
        <dbReference type="EMBL" id="GJE06128.1"/>
    </source>
</evidence>
<reference evidence="9" key="1">
    <citation type="journal article" date="2021" name="Front. Microbiol.">
        <title>Comprehensive Comparative Genomics and Phenotyping of Methylobacterium Species.</title>
        <authorList>
            <person name="Alessa O."/>
            <person name="Ogura Y."/>
            <person name="Fujitani Y."/>
            <person name="Takami H."/>
            <person name="Hayashi T."/>
            <person name="Sahin N."/>
            <person name="Tani A."/>
        </authorList>
    </citation>
    <scope>NUCLEOTIDE SEQUENCE</scope>
    <source>
        <strain evidence="9">LMG 23639</strain>
    </source>
</reference>
<feature type="compositionally biased region" description="Low complexity" evidence="7">
    <location>
        <begin position="127"/>
        <end position="151"/>
    </location>
</feature>
<feature type="coiled-coil region" evidence="6">
    <location>
        <begin position="81"/>
        <end position="111"/>
    </location>
</feature>